<name>A0A151MSN2_ALLMI</name>
<dbReference type="Pfam" id="PF22544">
    <property type="entry name" value="HYDIN_VesB_CFA65-like_Ig"/>
    <property type="match status" value="2"/>
</dbReference>
<feature type="domain" description="CFAP65 fourth Ig-like" evidence="9">
    <location>
        <begin position="4595"/>
        <end position="4687"/>
    </location>
</feature>
<evidence type="ECO:0000256" key="3">
    <source>
        <dbReference type="ARBA" id="ARBA00022490"/>
    </source>
</evidence>
<feature type="domain" description="HYDIN/VesB/CFA65-like Ig-like" evidence="8">
    <location>
        <begin position="236"/>
        <end position="328"/>
    </location>
</feature>
<evidence type="ECO:0000256" key="4">
    <source>
        <dbReference type="ARBA" id="ARBA00023069"/>
    </source>
</evidence>
<dbReference type="InterPro" id="IPR058536">
    <property type="entry name" value="Ig_CFAP65_4th"/>
</dbReference>
<feature type="region of interest" description="Disordered" evidence="6">
    <location>
        <begin position="992"/>
        <end position="1015"/>
    </location>
</feature>
<feature type="region of interest" description="Disordered" evidence="6">
    <location>
        <begin position="1283"/>
        <end position="1305"/>
    </location>
</feature>
<organism evidence="10 11">
    <name type="scientific">Alligator mississippiensis</name>
    <name type="common">American alligator</name>
    <dbReference type="NCBI Taxonomy" id="8496"/>
    <lineage>
        <taxon>Eukaryota</taxon>
        <taxon>Metazoa</taxon>
        <taxon>Chordata</taxon>
        <taxon>Craniata</taxon>
        <taxon>Vertebrata</taxon>
        <taxon>Euteleostomi</taxon>
        <taxon>Archelosauria</taxon>
        <taxon>Archosauria</taxon>
        <taxon>Crocodylia</taxon>
        <taxon>Alligatoridae</taxon>
        <taxon>Alligatorinae</taxon>
        <taxon>Alligator</taxon>
    </lineage>
</organism>
<evidence type="ECO:0000313" key="11">
    <source>
        <dbReference type="Proteomes" id="UP000050525"/>
    </source>
</evidence>
<feature type="compositionally biased region" description="Basic and acidic residues" evidence="6">
    <location>
        <begin position="2559"/>
        <end position="2588"/>
    </location>
</feature>
<feature type="compositionally biased region" description="Basic and acidic residues" evidence="6">
    <location>
        <begin position="1540"/>
        <end position="1553"/>
    </location>
</feature>
<keyword evidence="5" id="KW-0966">Cell projection</keyword>
<keyword evidence="4" id="KW-0969">Cilium</keyword>
<feature type="region of interest" description="Disordered" evidence="6">
    <location>
        <begin position="3895"/>
        <end position="3921"/>
    </location>
</feature>
<feature type="compositionally biased region" description="Polar residues" evidence="6">
    <location>
        <begin position="2773"/>
        <end position="2782"/>
    </location>
</feature>
<feature type="compositionally biased region" description="Basic and acidic residues" evidence="6">
    <location>
        <begin position="2540"/>
        <end position="2549"/>
    </location>
</feature>
<reference evidence="10 11" key="1">
    <citation type="journal article" date="2012" name="Genome Biol.">
        <title>Sequencing three crocodilian genomes to illuminate the evolution of archosaurs and amniotes.</title>
        <authorList>
            <person name="St John J.A."/>
            <person name="Braun E.L."/>
            <person name="Isberg S.R."/>
            <person name="Miles L.G."/>
            <person name="Chong A.Y."/>
            <person name="Gongora J."/>
            <person name="Dalzell P."/>
            <person name="Moran C."/>
            <person name="Bed'hom B."/>
            <person name="Abzhanov A."/>
            <person name="Burgess S.C."/>
            <person name="Cooksey A.M."/>
            <person name="Castoe T.A."/>
            <person name="Crawford N.G."/>
            <person name="Densmore L.D."/>
            <person name="Drew J.C."/>
            <person name="Edwards S.V."/>
            <person name="Faircloth B.C."/>
            <person name="Fujita M.K."/>
            <person name="Greenwold M.J."/>
            <person name="Hoffmann F.G."/>
            <person name="Howard J.M."/>
            <person name="Iguchi T."/>
            <person name="Janes D.E."/>
            <person name="Khan S.Y."/>
            <person name="Kohno S."/>
            <person name="de Koning A.J."/>
            <person name="Lance S.L."/>
            <person name="McCarthy F.M."/>
            <person name="McCormack J.E."/>
            <person name="Merchant M.E."/>
            <person name="Peterson D.G."/>
            <person name="Pollock D.D."/>
            <person name="Pourmand N."/>
            <person name="Raney B.J."/>
            <person name="Roessler K.A."/>
            <person name="Sanford J.R."/>
            <person name="Sawyer R.H."/>
            <person name="Schmidt C.J."/>
            <person name="Triplett E.W."/>
            <person name="Tuberville T.D."/>
            <person name="Venegas-Anaya M."/>
            <person name="Howard J.T."/>
            <person name="Jarvis E.D."/>
            <person name="Guillette L.J.Jr."/>
            <person name="Glenn T.C."/>
            <person name="Green R.E."/>
            <person name="Ray D.A."/>
        </authorList>
    </citation>
    <scope>NUCLEOTIDE SEQUENCE [LARGE SCALE GENOMIC DNA]</scope>
    <source>
        <strain evidence="10">KSC_2009_1</strain>
    </source>
</reference>
<dbReference type="Pfam" id="PF17213">
    <property type="entry name" value="Hydin_ADK"/>
    <property type="match status" value="1"/>
</dbReference>
<feature type="compositionally biased region" description="Polar residues" evidence="6">
    <location>
        <begin position="995"/>
        <end position="1010"/>
    </location>
</feature>
<feature type="region of interest" description="Disordered" evidence="6">
    <location>
        <begin position="2705"/>
        <end position="2782"/>
    </location>
</feature>
<feature type="compositionally biased region" description="Low complexity" evidence="6">
    <location>
        <begin position="2759"/>
        <end position="2772"/>
    </location>
</feature>
<feature type="domain" description="HYDIN/VesB/CFA65-like Ig-like" evidence="8">
    <location>
        <begin position="496"/>
        <end position="596"/>
    </location>
</feature>
<feature type="compositionally biased region" description="Polar residues" evidence="6">
    <location>
        <begin position="2158"/>
        <end position="2175"/>
    </location>
</feature>
<feature type="compositionally biased region" description="Low complexity" evidence="6">
    <location>
        <begin position="2194"/>
        <end position="2219"/>
    </location>
</feature>
<comment type="caution">
    <text evidence="10">The sequence shown here is derived from an EMBL/GenBank/DDBJ whole genome shotgun (WGS) entry which is preliminary data.</text>
</comment>
<feature type="region of interest" description="Disordered" evidence="6">
    <location>
        <begin position="2535"/>
        <end position="2588"/>
    </location>
</feature>
<dbReference type="Gene3D" id="2.60.40.10">
    <property type="entry name" value="Immunoglobulins"/>
    <property type="match status" value="24"/>
</dbReference>
<dbReference type="InterPro" id="IPR053879">
    <property type="entry name" value="HYDIN_VesB_CFA65-like_Ig"/>
</dbReference>
<feature type="region of interest" description="Disordered" evidence="6">
    <location>
        <begin position="1540"/>
        <end position="1567"/>
    </location>
</feature>
<evidence type="ECO:0000259" key="8">
    <source>
        <dbReference type="Pfam" id="PF22544"/>
    </source>
</evidence>
<dbReference type="GO" id="GO:1904158">
    <property type="term" value="P:axonemal central apparatus assembly"/>
    <property type="evidence" value="ECO:0007669"/>
    <property type="project" value="TreeGrafter"/>
</dbReference>
<comment type="subcellular location">
    <subcellularLocation>
        <location evidence="1">Cell projection</location>
        <location evidence="1">Cilium</location>
    </subcellularLocation>
    <subcellularLocation>
        <location evidence="2">Cytoplasm</location>
    </subcellularLocation>
</comment>
<gene>
    <name evidence="10" type="primary">HYDIN</name>
    <name evidence="10" type="ORF">Y1Q_0003668</name>
</gene>
<dbReference type="GO" id="GO:0003341">
    <property type="term" value="P:cilium movement"/>
    <property type="evidence" value="ECO:0007669"/>
    <property type="project" value="TreeGrafter"/>
</dbReference>
<evidence type="ECO:0000313" key="10">
    <source>
        <dbReference type="EMBL" id="KYO27513.1"/>
    </source>
</evidence>
<dbReference type="EMBL" id="AKHW03005169">
    <property type="protein sequence ID" value="KYO27513.1"/>
    <property type="molecule type" value="Genomic_DNA"/>
</dbReference>
<feature type="compositionally biased region" description="Basic and acidic residues" evidence="6">
    <location>
        <begin position="2738"/>
        <end position="2752"/>
    </location>
</feature>
<feature type="compositionally biased region" description="Acidic residues" evidence="6">
    <location>
        <begin position="2004"/>
        <end position="2013"/>
    </location>
</feature>
<dbReference type="NCBIfam" id="NF012200">
    <property type="entry name" value="choice_anch_D"/>
    <property type="match status" value="1"/>
</dbReference>
<dbReference type="PANTHER" id="PTHR23053">
    <property type="entry name" value="DLEC1 DELETED IN LUNG AND ESOPHAGEAL CANCER 1"/>
    <property type="match status" value="1"/>
</dbReference>
<feature type="region of interest" description="Disordered" evidence="6">
    <location>
        <begin position="1997"/>
        <end position="2016"/>
    </location>
</feature>
<evidence type="ECO:0000259" key="9">
    <source>
        <dbReference type="Pfam" id="PF24507"/>
    </source>
</evidence>
<feature type="compositionally biased region" description="Pro residues" evidence="6">
    <location>
        <begin position="3900"/>
        <end position="3909"/>
    </location>
</feature>
<dbReference type="InterPro" id="IPR027417">
    <property type="entry name" value="P-loop_NTPase"/>
</dbReference>
<feature type="region of interest" description="Disordered" evidence="6">
    <location>
        <begin position="2153"/>
        <end position="2228"/>
    </location>
</feature>
<dbReference type="InterPro" id="IPR033305">
    <property type="entry name" value="Hydin-like"/>
</dbReference>
<feature type="compositionally biased region" description="Basic and acidic residues" evidence="6">
    <location>
        <begin position="2383"/>
        <end position="2399"/>
    </location>
</feature>
<dbReference type="InterPro" id="IPR013783">
    <property type="entry name" value="Ig-like_fold"/>
</dbReference>
<protein>
    <submittedName>
        <fullName evidence="10">Hydrocephalus-inducing protein-like protein isoform B</fullName>
    </submittedName>
</protein>
<evidence type="ECO:0000256" key="5">
    <source>
        <dbReference type="ARBA" id="ARBA00023273"/>
    </source>
</evidence>
<evidence type="ECO:0000256" key="1">
    <source>
        <dbReference type="ARBA" id="ARBA00004138"/>
    </source>
</evidence>
<dbReference type="Proteomes" id="UP000050525">
    <property type="component" value="Unassembled WGS sequence"/>
</dbReference>
<evidence type="ECO:0000256" key="2">
    <source>
        <dbReference type="ARBA" id="ARBA00004496"/>
    </source>
</evidence>
<keyword evidence="11" id="KW-1185">Reference proteome</keyword>
<accession>A0A151MSN2</accession>
<keyword evidence="3" id="KW-0963">Cytoplasm</keyword>
<sequence length="5184" mass="581053">MLDTAAFSWGAVVKAAAAAGTEHVHFWVLEIKLLLLPNMLRKMPADKINQSLGSSKMPKGFQSKVVAPRNPKLVREEEKAMTLTPSAFLKEMSLTTEQKLASTHEMRLPQIIKLLDMSETSHQKFSTVDVDQSLFQPFPSEVVFQNYTPCEIYEVPLILRNNDKVPRLVKVVLESSPYFRVISPNDIGHKVAPGMPSTFRILFTPEDNKDYFHQLTCITEREKFIIPIRAIGARGILDFPDQLNFSTCPVKYSTQKTLLVRNIGNREAHYQITTQSPFSVEPSIGTLGMGETMQLMVEFQPQKIGDHSKDLIVNYDTGEDIHISMYGAATDVNIRLNKNSLTIEKAYITLANQRSVVLHNRSDIIAHFQWKVFATQEEEDQQKQRLCYRQQTQEDNETDLFLKECSADPTLRERLSILSDSFQNHGRMVQGDSMLFSDNIFTIEPVEGDVWPNSTAEINVIFKPREARVYQQTVYCDISGRETRLPLRIRGEGMGPKLIFSFDQLDIGKIFVGSTHSYEAILSNKGAIDALFNLIPASTALGSCFTFDPKEGIILPGGLQTIQISFSSTILGEFTEEFRFNINGSPKSVNLTISGCVIGPTFHFSVPYLNFGDVSFGFPRTLSCCLCNTSLVPMTFNLRIPGDGPSDPSVTSFVQISDITRPSWRKGPQGNVKSKEFTILPSSGTIRPQGFLDIQVTLCSNTVKKYETALVVDIDGIGEEVLALLITARCVVPPLHVVNPVVKFGRCFLKYPYQQMVTLINDNDLSACYGVLPQEFEENPTVLYSSPVPCGIIQPHSSVEIPLALESQVTGEQDTTAYIAVFGSKESPLKIHLVSTGEGPVIYVYPAQIDFGNIQVLKDISRTLHLSNQTVIPAWFRAQMACNHSTWRIEPSEGVVPPETEIPVTLIANLDDTMKFQDKVNLIIENSKTYVIPVQATGIGTTIVTNKPFAPEFNLGPHFSLDPCSYHFKITNCGRRTHQLYWTTEGFPPFRQHNHAVNNTKSKNSPQSPESPSPVFKLQPLRMELTPGKSMDMILEGFSNTPKVVKERLICHAIIGKQSGKERIMTVDVACEFIAPVLHLSSKEITFRVEKHPSDVLTPQFEPLILKNISSLPLSALLSVREPFYLCDMDHQMLPAEAQPMKLVTGEEQHLSIRFDPAYKDDLNSRVAEEVLFIKFLEHPHEEQVTLRGEVHFPNLHFQTMYLDFGCILNDTEDMRYIEITNYSPLLVKYRWSFLTDDHGNQIRFNPAGHKSLIELEPTTEQEAQTELQPAPEHADSFVRDAGMKKHPNSANEEEMSPKEPANRTASTEIKLLTCGAKELDSISLTRSPVELDESLCLEEPEELLTTGVEEVFDILPLYGILQPNDIQQVSFSFYGHADIAAHATALCEVEGGPTYEIKLSGEASLVRYMFNIKEINYGMQLFDQVLEAEIILKNSGKVGFDFTVLNSSQASVNNPPPGVPLVLPAVGYIESEKEQVLKVYYLPGVPEVFQRTFQIQVAHLESESITLKGEGTFPRICLDLPRNIRGNEKYENVLKEAKQNMEQEPQRDEGLSHTDATAAEPPVDNSSTMLDTWLQMEVERLLIQEHALEQEKALTCDGLKDTAVSQRTRRKLVKAQLPEYILDFGYIILGDIRTHIVKITNTSQFPVSFQADRRTLHDRGFSIELDRVKNLPYCETETFEVRFDPRSANLPLGEVEVLLPIKVVGGPTFHICLRANVIMPSLCISSDKLEFSSVQCGECQIETIQLHNQLQVTCEWFITTNEHIKKVDKHLPLSLRQKLRQEFKSKPRIFEVIPSSGILAPGERLNLQVKFAPAEERFYSNQLTVHISQSSQRLPLLVSGHGLEPRLEFNPSVLELGPMLPYSIGDEAEVVVKNPCKFPIEFYSLEFDQQYLAEEKILRMLKGYDSHNILLLPPRTPGEKLPPEVLECYNEQKKIQDEQAKTKMVEAVKQENDDEDSLSLSEHGAKHYLSESVHTASFCASVIRSASLVEESRINKADSKLEPDDDEEEDFEKENWQSIDGSCQTAVGELDNNPVSRAIARHLGIDISPEGRAARNRRGIVIIVHGAPLTGKTSAAVSLARHYSTACLSIDSVVMEAISDRSSSAGLRARELCIKATIEQAQREAEEAAGQSAELSGVPPPLSTRLSIEALAKHTSEGSQQSSESKTGPQSVTSRGYRGSTATGRGRSEGHASLSQKQQQQQQQQQHQSDQTGSQVPSSPVPSAPVQRRLSISASVAGEVGLMSCILPDDLLVEILSERMQLSDCYQGVVFDGLETLFTRSMSSALLCLLKAINNRRYIFFVNLFQDYVAMKAREKAKLEQEEWEKNEAIAREKARLQEMNEEEYDALTEEQKIQFDNELLQALRERKRREMEKLARELEEKRQQQELERLREEEEMKKKSKRWKREISKEKDEPSGKKSQLGSKQVAAQSTTNKSDFRLNEGVERKVSTKDRPDSVSNDKEEKKKRSKLTLQEVVLPGTLPPPIPEQEEMEKEVLSDSEKSLAQRFKVYDAAQKDITQILLLWDRAQGILLPPPNLDETQHEAEDQRQAPSGRKGRKDRERERQERLEKERAEKERLEKERAEKERLEKLKALEDSRVFGLEKEVVEGADKDQEGKKDVGVPCLEFQVLSSEESSGKRILESGRLPEIEQILDGLGLGPSGPPIPPTAFFSVISYPERRAAPVAGEALKHFAFIVPEDVSIEEEKKDAEGNADGTISVPTMKEEQATPTKGRQKKDKAEPSREAQKDKRSTGRSRKGLPGTAPGPLTPLTDLNQNTMSGGQSQEKFLRLSSFRWVVPAHGEVTLKIHFSSIVPGQFDQTLNFEILGTCRQYQIYLRGICTYPTISQDPRVVFPHLKKCVKPDDIIFKQYVMSTGVFHFGPLLCGKSRDRYKAVRYPSNFEKITILNISPLEAEVHFCFQHDFKANTYLLDPPTMTLKPNEKQELSIWAYPTSAGIFEDSIVCCIKENPEPVVFSICCQGVRPELELDRKQLHFEKLLLHRKDSKALFLKNSTPLPVAWRISGLENLGDDFSVPQDQGIIDPHLEFALQLNFRATKALNIKKTIRLEVSDAENILGIVQIENIQVHAEAYDVALDISFPKGTDGGLDFGVMRVLDEGRQQLSLKNKGKYEIGYSFILQSSEANLTNLKSLFTIQPQKGTLAAVDRPTQVQLTFHSRKEVKIEDKPILHCQVIEPNVCEGGETIASIPIRVSVSSLFSKYSISPASFINFGSMMNGTRKTCTFTLENKGALDFKFVILKLMRDVPILPRKGTSHLKHSRSRESDTAGKIFLAGKQSKRTDSLQKDINLLVQARLTLGMFTVYPGFGSIASGGQQVITVDCLAEPVGKCEEFLAIDITDKDPEDNPGGVPYTLMAESCLPAFVVDDIGSIFEEHRICNNINLYQILQTVEGEGVFVSDENKFIFTNVLVGHQATARFKISNVGKIPCDAFLAVKPISSKAAARINDIFEVDPVRMCIPSRSHAFATVTFTPQTMQSYQCIFEVSIDGQPSLVSKSRNLTFDIIGDGNLPRVTIMRPVLRNKRGNPLLLFKRLLLGHSEKLPFILKNSGVIPVQMMIDLLDEQGVFSLKAKPTTNCFSLAQNEEEESTREGRKPHTASLILHNGESVEFDVLFKPTMAQRVEGKIHLLVVDNQYEETNIQMVGEGYQDDITLDNIHGLVDSIEENAEGQLEDDIVEATKADHIQFGDCHIGKPYQVTFSITNHSKADVMRFEWPSGAPFNFSPQVGHLHAGCAKDITVTLKSSVPVTFKMHTVKCKVCRITFQLPADQVSDWDDRLHTVKWVDATRSLPNACPTKKKVIETDPEPVHTIVEDSSLELDLRLSAVIDYTQFKLETKEVQFKETLLFQTRMFKFKLANKGNVALEYSWKMVMEDNRRTVNFPEEPSPPSPEGEPPSATSAISTKMQSSRVTSQLGTVLESVVSFPYAATAHPPFSIEPSSGVITAGKKQLFQVKFSPLEVGEFEGQIICSIPNLKPNCESPVVSVKGRSLLPYCHFELEDSDYITANRRNPELRGPKGGTLDPNTRVIEFASVGVHARNRRAFTLTNPTSSTYSFQWTCEETRDLREKPVFYCLTEKGQIRPDKKVEVSFEFIPHHLGITESFWTFTVPEQNISVPFLLVGNTTDPSVCLDRSHLNYQSLLVGHEAHKTIQLINNENETFSFAFRDSSRYSEGYINFLTVQPMEGSVLPLSSLPVTILFTPALEGEVSFNLICDVKRKTQPLSLNVKAVGYSMNVSVRCEESNGLITELSVQETNIINLKEVEINEHAQCSFYILNTGKFNFSFLWEFSGPKVLRRYLTINPERGVVDAGGQAQALLTFHPLKTCTLKDIELKLQISNGPTFSCVLLASVVVPSIHFSFTKITFGTCFIYYAGMPLARKTLTITNKEDREISLDCLFSNTAHLEVGFQAGVLNPGEKIEVPITFYPREAVSYHEIIPFEINGLSQQTVEVLGKGSEMKIDVVEPQSKVVKFGALTVGQTMKKTVRIANNSVVPLTFNLTFMFTMLELQESKVLSLSPSSEITLKPKGDTCTVEVIFSPKCRIPQFTEEVMLECNGLARSLFMVRGCCQGIEVSLDQEHIPFGAVVQQSKASRRIIMQNTGDMGVKFKWDTKSFEPDFSISPVEGYISPGMDVPLEVTFHPCELSQEIYYDNLQCYIQGSKALKLSLSGCCVNIPMTKEILNFTCQVRGKHTQTIMLSNRSNQSWSLQPIIEGEQWKGPEFIRVEAHQHNKPYEITYRPLSMNVENKKHQGSIFFPIPDGTGLVYLLQGTAEPPKSSGSVIREVPCKTSYTELIPVSNWLNKPQRFHVIVDMIKPEKLDNTTALKGLDYLDVPASSKKDHKLTFFSYKEGLYSAKVTFRNEVTQEYLFYFVTFKAIPSGPISTIEMMTPVRQSISSSIKVENPLLIPVTFTTDCKVPDINLPPQFIIPAQSEGVLVFEFQPLKIGEVSGRLTLQSSDLGSFQYDLNLKAITGRPEKPLYLRTMLGSSQIITTKFINYTRQRVEYTTRIDCPDFHVDKVISAAPGSQGGTDVSVEIIYEPCQLGESRATLHLSSPIGGEYTFPLFGTSVPPKPQGPFQIKAGSSISIPFKNVFLQHTTFIYHVESPAFTIKASENIRSKKSISITVSFEGNLTGSKVPVTSRLVISCARAAHVRAGISWVYYLKGIMPEK</sequence>
<feature type="region of interest" description="Disordered" evidence="6">
    <location>
        <begin position="2383"/>
        <end position="2498"/>
    </location>
</feature>
<dbReference type="Gene3D" id="3.40.50.300">
    <property type="entry name" value="P-loop containing nucleotide triphosphate hydrolases"/>
    <property type="match status" value="1"/>
</dbReference>
<proteinExistence type="predicted"/>
<dbReference type="GO" id="GO:0005930">
    <property type="term" value="C:axoneme"/>
    <property type="evidence" value="ECO:0007669"/>
    <property type="project" value="TreeGrafter"/>
</dbReference>
<evidence type="ECO:0000259" key="7">
    <source>
        <dbReference type="Pfam" id="PF17213"/>
    </source>
</evidence>
<feature type="domain" description="Hydin adenylate kinase-like" evidence="7">
    <location>
        <begin position="2063"/>
        <end position="2275"/>
    </location>
</feature>
<dbReference type="PANTHER" id="PTHR23053:SF0">
    <property type="entry name" value="HYDROCEPHALUS-INDUCING PROTEIN HOMOLOG"/>
    <property type="match status" value="1"/>
</dbReference>
<dbReference type="InterPro" id="IPR033768">
    <property type="entry name" value="Hydin_ADK"/>
</dbReference>
<dbReference type="Pfam" id="PF24507">
    <property type="entry name" value="Ig_CFAP65_4th"/>
    <property type="match status" value="1"/>
</dbReference>
<feature type="compositionally biased region" description="Basic and acidic residues" evidence="6">
    <location>
        <begin position="2437"/>
        <end position="2466"/>
    </location>
</feature>
<evidence type="ECO:0000256" key="6">
    <source>
        <dbReference type="SAM" id="MobiDB-lite"/>
    </source>
</evidence>
<feature type="compositionally biased region" description="Basic and acidic residues" evidence="6">
    <location>
        <begin position="2407"/>
        <end position="2418"/>
    </location>
</feature>
<feature type="compositionally biased region" description="Polar residues" evidence="6">
    <location>
        <begin position="2419"/>
        <end position="2436"/>
    </location>
</feature>